<keyword evidence="2 7" id="KW-1003">Cell membrane</keyword>
<dbReference type="HAMAP" id="MF_01147">
    <property type="entry name" value="Lgt"/>
    <property type="match status" value="1"/>
</dbReference>
<dbReference type="InterPro" id="IPR001640">
    <property type="entry name" value="Lgt"/>
</dbReference>
<evidence type="ECO:0000256" key="5">
    <source>
        <dbReference type="ARBA" id="ARBA00022989"/>
    </source>
</evidence>
<dbReference type="RefSeq" id="WP_264851324.1">
    <property type="nucleotide sequence ID" value="NZ_BRXR01000001.1"/>
</dbReference>
<dbReference type="PANTHER" id="PTHR30589">
    <property type="entry name" value="PROLIPOPROTEIN DIACYLGLYCERYL TRANSFERASE"/>
    <property type="match status" value="1"/>
</dbReference>
<name>A0ABQ5NA08_9CLOT</name>
<reference evidence="8 9" key="1">
    <citation type="journal article" date="2024" name="Int. J. Syst. Evol. Microbiol.">
        <title>Clostridium omnivorum sp. nov., isolated from anoxic soil under the treatment of reductive soil disinfestation.</title>
        <authorList>
            <person name="Ueki A."/>
            <person name="Tonouchi A."/>
            <person name="Kaku N."/>
            <person name="Honma S."/>
            <person name="Ueki K."/>
        </authorList>
    </citation>
    <scope>NUCLEOTIDE SEQUENCE [LARGE SCALE GENOMIC DNA]</scope>
    <source>
        <strain evidence="8 9">E14</strain>
    </source>
</reference>
<dbReference type="NCBIfam" id="TIGR00544">
    <property type="entry name" value="lgt"/>
    <property type="match status" value="1"/>
</dbReference>
<dbReference type="EMBL" id="BRXR01000001">
    <property type="protein sequence ID" value="GLC32012.1"/>
    <property type="molecule type" value="Genomic_DNA"/>
</dbReference>
<organism evidence="8 9">
    <name type="scientific">Clostridium omnivorum</name>
    <dbReference type="NCBI Taxonomy" id="1604902"/>
    <lineage>
        <taxon>Bacteria</taxon>
        <taxon>Bacillati</taxon>
        <taxon>Bacillota</taxon>
        <taxon>Clostridia</taxon>
        <taxon>Eubacteriales</taxon>
        <taxon>Clostridiaceae</taxon>
        <taxon>Clostridium</taxon>
    </lineage>
</organism>
<keyword evidence="9" id="KW-1185">Reference proteome</keyword>
<protein>
    <recommendedName>
        <fullName evidence="7">Phosphatidylglycerol--prolipoprotein diacylglyceryl transferase</fullName>
        <ecNumber evidence="7">2.5.1.145</ecNumber>
    </recommendedName>
</protein>
<sequence length="256" mass="29314">MNPVAFSLFGLDIRWYGILIASGMIIGILIAQYSCKYRDLDYDTFINTILIALPLGIIGARLYYVIFEFDYYRNNISQILNIRQGGLAIHGGLIAGVLAAFLYLRKKRISFFKLGDVAVPSIILAQAMGRWGNFFNQEAHGGPVSYEFIKHFPGFIQKGMYIEGVYYQPTFLYESIWNIIVFFILINLLKRSKNTGIVFFTYIGLYSIGRFFIEGLRTDSLMLGNIRIAQLVSISGFVIWIAALIFYYFRGTVKRR</sequence>
<feature type="binding site" evidence="7">
    <location>
        <position position="130"/>
    </location>
    <ligand>
        <name>a 1,2-diacyl-sn-glycero-3-phospho-(1'-sn-glycerol)</name>
        <dbReference type="ChEBI" id="CHEBI:64716"/>
    </ligand>
</feature>
<dbReference type="EC" id="2.5.1.145" evidence="7"/>
<feature type="transmembrane region" description="Helical" evidence="7">
    <location>
        <begin position="196"/>
        <end position="213"/>
    </location>
</feature>
<dbReference type="Proteomes" id="UP001208567">
    <property type="component" value="Unassembled WGS sequence"/>
</dbReference>
<dbReference type="PROSITE" id="PS01311">
    <property type="entry name" value="LGT"/>
    <property type="match status" value="1"/>
</dbReference>
<accession>A0ABQ5NA08</accession>
<evidence type="ECO:0000256" key="2">
    <source>
        <dbReference type="ARBA" id="ARBA00022475"/>
    </source>
</evidence>
<evidence type="ECO:0000256" key="7">
    <source>
        <dbReference type="HAMAP-Rule" id="MF_01147"/>
    </source>
</evidence>
<dbReference type="Pfam" id="PF01790">
    <property type="entry name" value="LGT"/>
    <property type="match status" value="1"/>
</dbReference>
<dbReference type="PANTHER" id="PTHR30589:SF0">
    <property type="entry name" value="PHOSPHATIDYLGLYCEROL--PROLIPOPROTEIN DIACYLGLYCERYL TRANSFERASE"/>
    <property type="match status" value="1"/>
</dbReference>
<proteinExistence type="inferred from homology"/>
<comment type="pathway">
    <text evidence="7">Protein modification; lipoprotein biosynthesis (diacylglyceryl transfer).</text>
</comment>
<feature type="transmembrane region" description="Helical" evidence="7">
    <location>
        <begin position="45"/>
        <end position="67"/>
    </location>
</feature>
<comment type="catalytic activity">
    <reaction evidence="7">
        <text>L-cysteinyl-[prolipoprotein] + a 1,2-diacyl-sn-glycero-3-phospho-(1'-sn-glycerol) = an S-1,2-diacyl-sn-glyceryl-L-cysteinyl-[prolipoprotein] + sn-glycerol 1-phosphate + H(+)</text>
        <dbReference type="Rhea" id="RHEA:56712"/>
        <dbReference type="Rhea" id="RHEA-COMP:14679"/>
        <dbReference type="Rhea" id="RHEA-COMP:14680"/>
        <dbReference type="ChEBI" id="CHEBI:15378"/>
        <dbReference type="ChEBI" id="CHEBI:29950"/>
        <dbReference type="ChEBI" id="CHEBI:57685"/>
        <dbReference type="ChEBI" id="CHEBI:64716"/>
        <dbReference type="ChEBI" id="CHEBI:140658"/>
        <dbReference type="EC" id="2.5.1.145"/>
    </reaction>
</comment>
<dbReference type="GO" id="GO:0016740">
    <property type="term" value="F:transferase activity"/>
    <property type="evidence" value="ECO:0007669"/>
    <property type="project" value="UniProtKB-KW"/>
</dbReference>
<keyword evidence="4 7" id="KW-0812">Transmembrane</keyword>
<keyword evidence="3 7" id="KW-0808">Transferase</keyword>
<evidence type="ECO:0000256" key="3">
    <source>
        <dbReference type="ARBA" id="ARBA00022679"/>
    </source>
</evidence>
<gene>
    <name evidence="8" type="primary">lgt_2</name>
    <name evidence="7" type="synonym">lgt</name>
    <name evidence="8" type="ORF">bsdE14_34220</name>
</gene>
<feature type="transmembrane region" description="Helical" evidence="7">
    <location>
        <begin position="228"/>
        <end position="249"/>
    </location>
</feature>
<keyword evidence="5 7" id="KW-1133">Transmembrane helix</keyword>
<feature type="transmembrane region" description="Helical" evidence="7">
    <location>
        <begin position="111"/>
        <end position="129"/>
    </location>
</feature>
<feature type="transmembrane region" description="Helical" evidence="7">
    <location>
        <begin position="87"/>
        <end position="104"/>
    </location>
</feature>
<evidence type="ECO:0000256" key="6">
    <source>
        <dbReference type="ARBA" id="ARBA00023136"/>
    </source>
</evidence>
<evidence type="ECO:0000313" key="8">
    <source>
        <dbReference type="EMBL" id="GLC32012.1"/>
    </source>
</evidence>
<feature type="transmembrane region" description="Helical" evidence="7">
    <location>
        <begin position="13"/>
        <end position="33"/>
    </location>
</feature>
<evidence type="ECO:0000313" key="9">
    <source>
        <dbReference type="Proteomes" id="UP001208567"/>
    </source>
</evidence>
<evidence type="ECO:0000256" key="1">
    <source>
        <dbReference type="ARBA" id="ARBA00007150"/>
    </source>
</evidence>
<comment type="similarity">
    <text evidence="1 7">Belongs to the Lgt family.</text>
</comment>
<comment type="function">
    <text evidence="7">Catalyzes the transfer of the diacylglyceryl group from phosphatidylglycerol to the sulfhydryl group of the N-terminal cysteine of a prolipoprotein, the first step in the formation of mature lipoproteins.</text>
</comment>
<evidence type="ECO:0000256" key="4">
    <source>
        <dbReference type="ARBA" id="ARBA00022692"/>
    </source>
</evidence>
<comment type="caution">
    <text evidence="8">The sequence shown here is derived from an EMBL/GenBank/DDBJ whole genome shotgun (WGS) entry which is preliminary data.</text>
</comment>
<feature type="transmembrane region" description="Helical" evidence="7">
    <location>
        <begin position="170"/>
        <end position="189"/>
    </location>
</feature>
<keyword evidence="6 7" id="KW-0472">Membrane</keyword>
<comment type="subcellular location">
    <subcellularLocation>
        <location evidence="7">Cell membrane</location>
        <topology evidence="7">Multi-pass membrane protein</topology>
    </subcellularLocation>
</comment>